<dbReference type="OrthoDB" id="9390935at2759"/>
<dbReference type="AlphaFoldDB" id="A0A183SFX1"/>
<proteinExistence type="predicted"/>
<evidence type="ECO:0000313" key="2">
    <source>
        <dbReference type="Proteomes" id="UP000275846"/>
    </source>
</evidence>
<evidence type="ECO:0000313" key="3">
    <source>
        <dbReference type="WBParaSite" id="SSLN_0000321901-mRNA-1"/>
    </source>
</evidence>
<gene>
    <name evidence="1" type="ORF">SSLN_LOCUS3119</name>
</gene>
<keyword evidence="2" id="KW-1185">Reference proteome</keyword>
<name>A0A183SFX1_SCHSO</name>
<dbReference type="Proteomes" id="UP000275846">
    <property type="component" value="Unassembled WGS sequence"/>
</dbReference>
<organism evidence="3">
    <name type="scientific">Schistocephalus solidus</name>
    <name type="common">Tapeworm</name>
    <dbReference type="NCBI Taxonomy" id="70667"/>
    <lineage>
        <taxon>Eukaryota</taxon>
        <taxon>Metazoa</taxon>
        <taxon>Spiralia</taxon>
        <taxon>Lophotrochozoa</taxon>
        <taxon>Platyhelminthes</taxon>
        <taxon>Cestoda</taxon>
        <taxon>Eucestoda</taxon>
        <taxon>Diphyllobothriidea</taxon>
        <taxon>Diphyllobothriidae</taxon>
        <taxon>Schistocephalus</taxon>
    </lineage>
</organism>
<reference evidence="3" key="1">
    <citation type="submission" date="2016-06" db="UniProtKB">
        <authorList>
            <consortium name="WormBaseParasite"/>
        </authorList>
    </citation>
    <scope>IDENTIFICATION</scope>
</reference>
<reference evidence="1 2" key="2">
    <citation type="submission" date="2018-11" db="EMBL/GenBank/DDBJ databases">
        <authorList>
            <consortium name="Pathogen Informatics"/>
        </authorList>
    </citation>
    <scope>NUCLEOTIDE SEQUENCE [LARGE SCALE GENOMIC DNA]</scope>
    <source>
        <strain evidence="1 2">NST_G2</strain>
    </source>
</reference>
<dbReference type="PANTHER" id="PTHR33395:SF22">
    <property type="entry name" value="REVERSE TRANSCRIPTASE DOMAIN-CONTAINING PROTEIN"/>
    <property type="match status" value="1"/>
</dbReference>
<dbReference type="WBParaSite" id="SSLN_0000321901-mRNA-1">
    <property type="protein sequence ID" value="SSLN_0000321901-mRNA-1"/>
    <property type="gene ID" value="SSLN_0000321901"/>
</dbReference>
<dbReference type="EMBL" id="UYSU01032436">
    <property type="protein sequence ID" value="VDL89504.1"/>
    <property type="molecule type" value="Genomic_DNA"/>
</dbReference>
<dbReference type="PANTHER" id="PTHR33395">
    <property type="entry name" value="TRANSCRIPTASE, PUTATIVE-RELATED-RELATED"/>
    <property type="match status" value="1"/>
</dbReference>
<accession>A0A183SFX1</accession>
<evidence type="ECO:0000313" key="1">
    <source>
        <dbReference type="EMBL" id="VDL89504.1"/>
    </source>
</evidence>
<sequence>MGVESVENRGKAENFSQFYRSVYTNDIRFIRPSADNRPTASITHKIFSEFLIQRKVKELKESKSPGLDELPRKLPKDLANKISAPLSGLFQNSFDWKLEHIKPLYKSGRRVSVTTYRPISLTCILGKVMERIIKSELVKFLETHNFLSNCQNWFRKGRGCNMLEKPGDHGQIKIRTALKKQLLGDLLQKFLIMKVLDCCLEFSDFFEFADTTHLKVHPLKLRVQQVRLDVRKFSFSARVIKPWNALPEDVVMSLSLQRFKRNLDSFINQNEPEP</sequence>
<protein>
    <submittedName>
        <fullName evidence="3">Reverse transcriptase domain-containing protein</fullName>
    </submittedName>
</protein>